<name>A0A2P2PCX4_RHIMU</name>
<accession>A0A2P2PCX4</accession>
<proteinExistence type="predicted"/>
<dbReference type="AlphaFoldDB" id="A0A2P2PCX4"/>
<dbReference type="EMBL" id="GGEC01072114">
    <property type="protein sequence ID" value="MBX52598.1"/>
    <property type="molecule type" value="Transcribed_RNA"/>
</dbReference>
<sequence length="47" mass="5312">MVKAQMPSVTVRLFHCDLKVTGSSHGNRLYKTGVRLHTFLFNLACMC</sequence>
<reference evidence="1" key="1">
    <citation type="submission" date="2018-02" db="EMBL/GenBank/DDBJ databases">
        <title>Rhizophora mucronata_Transcriptome.</title>
        <authorList>
            <person name="Meera S.P."/>
            <person name="Sreeshan A."/>
            <person name="Augustine A."/>
        </authorList>
    </citation>
    <scope>NUCLEOTIDE SEQUENCE</scope>
    <source>
        <tissue evidence="1">Leaf</tissue>
    </source>
</reference>
<evidence type="ECO:0000313" key="1">
    <source>
        <dbReference type="EMBL" id="MBX52598.1"/>
    </source>
</evidence>
<organism evidence="1">
    <name type="scientific">Rhizophora mucronata</name>
    <name type="common">Asiatic mangrove</name>
    <dbReference type="NCBI Taxonomy" id="61149"/>
    <lineage>
        <taxon>Eukaryota</taxon>
        <taxon>Viridiplantae</taxon>
        <taxon>Streptophyta</taxon>
        <taxon>Embryophyta</taxon>
        <taxon>Tracheophyta</taxon>
        <taxon>Spermatophyta</taxon>
        <taxon>Magnoliopsida</taxon>
        <taxon>eudicotyledons</taxon>
        <taxon>Gunneridae</taxon>
        <taxon>Pentapetalae</taxon>
        <taxon>rosids</taxon>
        <taxon>fabids</taxon>
        <taxon>Malpighiales</taxon>
        <taxon>Rhizophoraceae</taxon>
        <taxon>Rhizophora</taxon>
    </lineage>
</organism>
<protein>
    <submittedName>
        <fullName evidence="1">Uncharacterized protein</fullName>
    </submittedName>
</protein>